<sequence>LHGHHTKSYHSPLCCPRAPRCSGLHFEGHPDASAMMASLEVEARSHMVFHPCLVLCPSEPEEENRVLLKLLKLLLH</sequence>
<evidence type="ECO:0000313" key="2">
    <source>
        <dbReference type="Proteomes" id="UP001476798"/>
    </source>
</evidence>
<proteinExistence type="predicted"/>
<name>A0ABV0NRI2_9TELE</name>
<accession>A0ABV0NRI2</accession>
<organism evidence="1 2">
    <name type="scientific">Goodea atripinnis</name>
    <dbReference type="NCBI Taxonomy" id="208336"/>
    <lineage>
        <taxon>Eukaryota</taxon>
        <taxon>Metazoa</taxon>
        <taxon>Chordata</taxon>
        <taxon>Craniata</taxon>
        <taxon>Vertebrata</taxon>
        <taxon>Euteleostomi</taxon>
        <taxon>Actinopterygii</taxon>
        <taxon>Neopterygii</taxon>
        <taxon>Teleostei</taxon>
        <taxon>Neoteleostei</taxon>
        <taxon>Acanthomorphata</taxon>
        <taxon>Ovalentaria</taxon>
        <taxon>Atherinomorphae</taxon>
        <taxon>Cyprinodontiformes</taxon>
        <taxon>Goodeidae</taxon>
        <taxon>Goodea</taxon>
    </lineage>
</organism>
<protein>
    <submittedName>
        <fullName evidence="1">Uncharacterized protein</fullName>
    </submittedName>
</protein>
<comment type="caution">
    <text evidence="1">The sequence shown here is derived from an EMBL/GenBank/DDBJ whole genome shotgun (WGS) entry which is preliminary data.</text>
</comment>
<reference evidence="1 2" key="1">
    <citation type="submission" date="2021-06" db="EMBL/GenBank/DDBJ databases">
        <authorList>
            <person name="Palmer J.M."/>
        </authorList>
    </citation>
    <scope>NUCLEOTIDE SEQUENCE [LARGE SCALE GENOMIC DNA]</scope>
    <source>
        <strain evidence="1 2">GA_2019</strain>
        <tissue evidence="1">Muscle</tissue>
    </source>
</reference>
<dbReference type="EMBL" id="JAHRIO010050111">
    <property type="protein sequence ID" value="MEQ2174022.1"/>
    <property type="molecule type" value="Genomic_DNA"/>
</dbReference>
<dbReference type="Proteomes" id="UP001476798">
    <property type="component" value="Unassembled WGS sequence"/>
</dbReference>
<evidence type="ECO:0000313" key="1">
    <source>
        <dbReference type="EMBL" id="MEQ2174022.1"/>
    </source>
</evidence>
<feature type="non-terminal residue" evidence="1">
    <location>
        <position position="1"/>
    </location>
</feature>
<gene>
    <name evidence="1" type="ORF">GOODEAATRI_003499</name>
</gene>
<keyword evidence="2" id="KW-1185">Reference proteome</keyword>